<protein>
    <recommendedName>
        <fullName evidence="4">Flagellar motor switch protein FliG</fullName>
    </recommendedName>
</protein>
<dbReference type="InterPro" id="IPR023087">
    <property type="entry name" value="Flg_Motor_Flig_C"/>
</dbReference>
<organism evidence="14 15">
    <name type="scientific">Oricola cellulosilytica</name>
    <dbReference type="NCBI Taxonomy" id="1429082"/>
    <lineage>
        <taxon>Bacteria</taxon>
        <taxon>Pseudomonadati</taxon>
        <taxon>Pseudomonadota</taxon>
        <taxon>Alphaproteobacteria</taxon>
        <taxon>Hyphomicrobiales</taxon>
        <taxon>Ahrensiaceae</taxon>
        <taxon>Oricola</taxon>
    </lineage>
</organism>
<evidence type="ECO:0000259" key="11">
    <source>
        <dbReference type="Pfam" id="PF01706"/>
    </source>
</evidence>
<evidence type="ECO:0000256" key="1">
    <source>
        <dbReference type="ARBA" id="ARBA00004117"/>
    </source>
</evidence>
<comment type="similarity">
    <text evidence="3">Belongs to the FliG family.</text>
</comment>
<dbReference type="InterPro" id="IPR028263">
    <property type="entry name" value="FliG_N"/>
</dbReference>
<evidence type="ECO:0000256" key="2">
    <source>
        <dbReference type="ARBA" id="ARBA00004413"/>
    </source>
</evidence>
<evidence type="ECO:0000259" key="13">
    <source>
        <dbReference type="Pfam" id="PF14842"/>
    </source>
</evidence>
<dbReference type="GO" id="GO:0071973">
    <property type="term" value="P:bacterial-type flagellum-dependent cell motility"/>
    <property type="evidence" value="ECO:0007669"/>
    <property type="project" value="InterPro"/>
</dbReference>
<accession>A0A4R0PGI9</accession>
<dbReference type="GO" id="GO:0006935">
    <property type="term" value="P:chemotaxis"/>
    <property type="evidence" value="ECO:0007669"/>
    <property type="project" value="UniProtKB-KW"/>
</dbReference>
<dbReference type="GO" id="GO:0009425">
    <property type="term" value="C:bacterial-type flagellum basal body"/>
    <property type="evidence" value="ECO:0007669"/>
    <property type="project" value="UniProtKB-SubCell"/>
</dbReference>
<dbReference type="GO" id="GO:0005886">
    <property type="term" value="C:plasma membrane"/>
    <property type="evidence" value="ECO:0007669"/>
    <property type="project" value="UniProtKB-SubCell"/>
</dbReference>
<keyword evidence="5" id="KW-1003">Cell membrane</keyword>
<dbReference type="SUPFAM" id="SSF48029">
    <property type="entry name" value="FliG"/>
    <property type="match status" value="2"/>
</dbReference>
<evidence type="ECO:0000256" key="4">
    <source>
        <dbReference type="ARBA" id="ARBA00021870"/>
    </source>
</evidence>
<dbReference type="RefSeq" id="WP_131564834.1">
    <property type="nucleotide sequence ID" value="NZ_JAINFK010000001.1"/>
</dbReference>
<comment type="subcellular location">
    <subcellularLocation>
        <location evidence="1">Bacterial flagellum basal body</location>
    </subcellularLocation>
    <subcellularLocation>
        <location evidence="2">Cell membrane</location>
        <topology evidence="2">Peripheral membrane protein</topology>
        <orientation evidence="2">Cytoplasmic side</orientation>
    </subcellularLocation>
</comment>
<keyword evidence="14" id="KW-0282">Flagellum</keyword>
<dbReference type="PANTHER" id="PTHR30534">
    <property type="entry name" value="FLAGELLAR MOTOR SWITCH PROTEIN FLIG"/>
    <property type="match status" value="1"/>
</dbReference>
<dbReference type="InterPro" id="IPR000090">
    <property type="entry name" value="Flg_Motor_Flig"/>
</dbReference>
<comment type="caution">
    <text evidence="14">The sequence shown here is derived from an EMBL/GenBank/DDBJ whole genome shotgun (WGS) entry which is preliminary data.</text>
</comment>
<feature type="domain" description="Flagellar motor switch protein FliG middle" evidence="12">
    <location>
        <begin position="122"/>
        <end position="189"/>
    </location>
</feature>
<keyword evidence="14" id="KW-0966">Cell projection</keyword>
<evidence type="ECO:0000256" key="3">
    <source>
        <dbReference type="ARBA" id="ARBA00010299"/>
    </source>
</evidence>
<dbReference type="Pfam" id="PF14841">
    <property type="entry name" value="FliG_M"/>
    <property type="match status" value="1"/>
</dbReference>
<gene>
    <name evidence="14" type="primary">fliG</name>
    <name evidence="14" type="ORF">E0D97_01775</name>
</gene>
<evidence type="ECO:0000256" key="6">
    <source>
        <dbReference type="ARBA" id="ARBA00022500"/>
    </source>
</evidence>
<feature type="domain" description="Flagellar motor switch protein FliG N-terminal" evidence="13">
    <location>
        <begin position="7"/>
        <end position="95"/>
    </location>
</feature>
<name>A0A4R0PGI9_9HYPH</name>
<proteinExistence type="inferred from homology"/>
<evidence type="ECO:0000256" key="10">
    <source>
        <dbReference type="ARBA" id="ARBA00025598"/>
    </source>
</evidence>
<evidence type="ECO:0000256" key="8">
    <source>
        <dbReference type="ARBA" id="ARBA00023136"/>
    </source>
</evidence>
<dbReference type="InterPro" id="IPR032779">
    <property type="entry name" value="FliG_M"/>
</dbReference>
<evidence type="ECO:0000313" key="14">
    <source>
        <dbReference type="EMBL" id="TCD16188.1"/>
    </source>
</evidence>
<keyword evidence="14" id="KW-0969">Cilium</keyword>
<keyword evidence="9" id="KW-0975">Bacterial flagellum</keyword>
<dbReference type="PANTHER" id="PTHR30534:SF0">
    <property type="entry name" value="FLAGELLAR MOTOR SWITCH PROTEIN FLIG"/>
    <property type="match status" value="1"/>
</dbReference>
<evidence type="ECO:0000256" key="5">
    <source>
        <dbReference type="ARBA" id="ARBA00022475"/>
    </source>
</evidence>
<dbReference type="OrthoDB" id="9780302at2"/>
<dbReference type="InterPro" id="IPR011002">
    <property type="entry name" value="FliG_a-hlx"/>
</dbReference>
<dbReference type="AlphaFoldDB" id="A0A4R0PGI9"/>
<reference evidence="14 15" key="1">
    <citation type="journal article" date="2015" name="Antonie Van Leeuwenhoek">
        <title>Oricola cellulosilytica gen. nov., sp. nov., a cellulose-degrading bacterium of the family Phyllobacteriaceae isolated from surface seashore water, and emended descriptions of Mesorhizobium loti and Phyllobacterium myrsinacearum.</title>
        <authorList>
            <person name="Hameed A."/>
            <person name="Shahina M."/>
            <person name="Lai W.A."/>
            <person name="Lin S.Y."/>
            <person name="Young L.S."/>
            <person name="Liu Y.C."/>
            <person name="Hsu Y.H."/>
            <person name="Young C.C."/>
        </authorList>
    </citation>
    <scope>NUCLEOTIDE SEQUENCE [LARGE SCALE GENOMIC DNA]</scope>
    <source>
        <strain evidence="14 15">KCTC 52183</strain>
    </source>
</reference>
<dbReference type="PRINTS" id="PR00954">
    <property type="entry name" value="FLGMOTORFLIG"/>
</dbReference>
<evidence type="ECO:0000259" key="12">
    <source>
        <dbReference type="Pfam" id="PF14841"/>
    </source>
</evidence>
<evidence type="ECO:0000313" key="15">
    <source>
        <dbReference type="Proteomes" id="UP000291301"/>
    </source>
</evidence>
<dbReference type="EMBL" id="SJST01000001">
    <property type="protein sequence ID" value="TCD16188.1"/>
    <property type="molecule type" value="Genomic_DNA"/>
</dbReference>
<keyword evidence="6" id="KW-0145">Chemotaxis</keyword>
<feature type="domain" description="Flagellar motor switch protein FliG C-terminal" evidence="11">
    <location>
        <begin position="233"/>
        <end position="329"/>
    </location>
</feature>
<sequence>MVKRYTLTKPQRAAAVLVAMGKSRAGQLLKFFKSDELRVMIDAAHTLKNIPQPDLEELVKEFESEFAVGAGLIDSAETMNKILSETLSDEEMYALTGAKTDQSEREVKESVWELTAKVDTDDLVAFFGNESPQLCAVVLSRLDSKTAASIIQRLDPALRKGTVARLLSSKPVPATVMATIEKRLDEAFKLSGPSTGSKEGETRLAEILMEMNKDISDDLLDALSPVVGDKKVAGVKSRLFRFEDIGTLTKESRSVLCDGLSTEVLTTALRGVDEEVSEAVLSAIGQRSRRMIESELADGRKINPAEVDQARKSISALALRLAAEGKIEIHSTEEAEAA</sequence>
<dbReference type="Pfam" id="PF14842">
    <property type="entry name" value="FliG_N"/>
    <property type="match status" value="1"/>
</dbReference>
<keyword evidence="15" id="KW-1185">Reference proteome</keyword>
<evidence type="ECO:0000256" key="9">
    <source>
        <dbReference type="ARBA" id="ARBA00023143"/>
    </source>
</evidence>
<keyword evidence="8" id="KW-0472">Membrane</keyword>
<evidence type="ECO:0000256" key="7">
    <source>
        <dbReference type="ARBA" id="ARBA00022779"/>
    </source>
</evidence>
<dbReference type="Proteomes" id="UP000291301">
    <property type="component" value="Unassembled WGS sequence"/>
</dbReference>
<comment type="function">
    <text evidence="10">FliG is one of three proteins (FliG, FliN, FliM) that forms the rotor-mounted switch complex (C ring), located at the base of the basal body. This complex interacts with the CheY and CheZ chemotaxis proteins, in addition to contacting components of the motor that determine the direction of flagellar rotation.</text>
</comment>
<dbReference type="GO" id="GO:0003774">
    <property type="term" value="F:cytoskeletal motor activity"/>
    <property type="evidence" value="ECO:0007669"/>
    <property type="project" value="InterPro"/>
</dbReference>
<dbReference type="Pfam" id="PF01706">
    <property type="entry name" value="FliG_C"/>
    <property type="match status" value="1"/>
</dbReference>
<dbReference type="Gene3D" id="1.10.220.30">
    <property type="match status" value="3"/>
</dbReference>
<keyword evidence="7" id="KW-0283">Flagellar rotation</keyword>